<protein>
    <submittedName>
        <fullName evidence="1">Uncharacterized protein</fullName>
    </submittedName>
</protein>
<dbReference type="RefSeq" id="WP_146661391.1">
    <property type="nucleotide sequence ID" value="NZ_CP019791.1"/>
</dbReference>
<dbReference type="KEGG" id="alus:STSP2_01573"/>
<dbReference type="Proteomes" id="UP000189674">
    <property type="component" value="Chromosome"/>
</dbReference>
<dbReference type="AlphaFoldDB" id="A0A1U9NKF7"/>
<accession>A0A1U9NKF7</accession>
<dbReference type="OrthoDB" id="9792068at2"/>
<organism evidence="1 2">
    <name type="scientific">Anaerohalosphaera lusitana</name>
    <dbReference type="NCBI Taxonomy" id="1936003"/>
    <lineage>
        <taxon>Bacteria</taxon>
        <taxon>Pseudomonadati</taxon>
        <taxon>Planctomycetota</taxon>
        <taxon>Phycisphaerae</taxon>
        <taxon>Sedimentisphaerales</taxon>
        <taxon>Anaerohalosphaeraceae</taxon>
        <taxon>Anaerohalosphaera</taxon>
    </lineage>
</organism>
<keyword evidence="2" id="KW-1185">Reference proteome</keyword>
<dbReference type="EMBL" id="CP019791">
    <property type="protein sequence ID" value="AQT68413.1"/>
    <property type="molecule type" value="Genomic_DNA"/>
</dbReference>
<evidence type="ECO:0000313" key="1">
    <source>
        <dbReference type="EMBL" id="AQT68413.1"/>
    </source>
</evidence>
<gene>
    <name evidence="1" type="ORF">STSP2_01573</name>
</gene>
<evidence type="ECO:0000313" key="2">
    <source>
        <dbReference type="Proteomes" id="UP000189674"/>
    </source>
</evidence>
<proteinExistence type="predicted"/>
<reference evidence="2" key="1">
    <citation type="submission" date="2017-02" db="EMBL/GenBank/DDBJ databases">
        <title>Comparative genomics and description of representatives of a novel lineage of planctomycetes thriving in anoxic sediments.</title>
        <authorList>
            <person name="Spring S."/>
            <person name="Bunk B."/>
            <person name="Sproer C."/>
        </authorList>
    </citation>
    <scope>NUCLEOTIDE SEQUENCE [LARGE SCALE GENOMIC DNA]</scope>
    <source>
        <strain evidence="2">ST-NAGAB-D1</strain>
    </source>
</reference>
<name>A0A1U9NKF7_9BACT</name>
<dbReference type="STRING" id="1936003.STSP2_01573"/>
<sequence>MNLKPAIQDNVTDILVKIIEFTRRRDEVLRHNVLAVNDESFEPRDLDVDGFADLMAFAMSEHVSNNRLVFSDNQTIRFCGGGRFETEAVVDRQAKKLFENDISKYLKQQMKKISENMLNRKVAEELLRHKEQRQATVKQL</sequence>